<dbReference type="PANTHER" id="PTHR34319">
    <property type="entry name" value="MAJOR EXPORTED PROTEIN"/>
    <property type="match status" value="1"/>
</dbReference>
<sequence length="159" mass="18170">MANIIYMTLTGNKQGLISKGCSSYDSIGNKYQKDHEDEILVFAVRHSISRAQNSHHHPLEIIKPIDKSSPLLGVAISNNELLDCNIDFFRTSQNGAQEKYYSISLQKATIKNITYDYPNSVSHNDRQPEEIILLDYRDITWRHLMASTSGYSIKEESIY</sequence>
<dbReference type="AlphaFoldDB" id="A0A9Q4GV54"/>
<dbReference type="Proteomes" id="UP001076655">
    <property type="component" value="Unassembled WGS sequence"/>
</dbReference>
<dbReference type="PANTHER" id="PTHR34319:SF7">
    <property type="entry name" value="HNH ENDONUCLEASE DOMAIN-CONTAINING PROTEIN"/>
    <property type="match status" value="1"/>
</dbReference>
<dbReference type="RefSeq" id="WP_052926780.1">
    <property type="nucleotide sequence ID" value="NZ_BRRE01000011.1"/>
</dbReference>
<gene>
    <name evidence="1" type="ORF">N0392_18300</name>
</gene>
<dbReference type="InterPro" id="IPR052947">
    <property type="entry name" value="T6SS_Hcp1_domain"/>
</dbReference>
<comment type="caution">
    <text evidence="1">The sequence shown here is derived from an EMBL/GenBank/DDBJ whole genome shotgun (WGS) entry which is preliminary data.</text>
</comment>
<dbReference type="EMBL" id="JAPNMI010000011">
    <property type="protein sequence ID" value="MCY0791625.1"/>
    <property type="molecule type" value="Genomic_DNA"/>
</dbReference>
<reference evidence="1" key="1">
    <citation type="submission" date="2022-08" db="EMBL/GenBank/DDBJ databases">
        <authorList>
            <person name="Dale J.L."/>
        </authorList>
    </citation>
    <scope>NUCLEOTIDE SEQUENCE</scope>
    <source>
        <strain evidence="1">2022EL-00758</strain>
    </source>
</reference>
<dbReference type="Gene3D" id="2.30.110.20">
    <property type="entry name" value="Hcp1-like"/>
    <property type="match status" value="1"/>
</dbReference>
<dbReference type="InterPro" id="IPR008514">
    <property type="entry name" value="T6SS_Hcp"/>
</dbReference>
<dbReference type="SUPFAM" id="SSF141452">
    <property type="entry name" value="Hcp1-like"/>
    <property type="match status" value="1"/>
</dbReference>
<accession>A0A9Q4GV54</accession>
<dbReference type="InterPro" id="IPR036624">
    <property type="entry name" value="Hcp1-lik_sf"/>
</dbReference>
<evidence type="ECO:0000313" key="2">
    <source>
        <dbReference type="Proteomes" id="UP001076655"/>
    </source>
</evidence>
<organism evidence="1 2">
    <name type="scientific">Morganella morganii</name>
    <name type="common">Proteus morganii</name>
    <dbReference type="NCBI Taxonomy" id="582"/>
    <lineage>
        <taxon>Bacteria</taxon>
        <taxon>Pseudomonadati</taxon>
        <taxon>Pseudomonadota</taxon>
        <taxon>Gammaproteobacteria</taxon>
        <taxon>Enterobacterales</taxon>
        <taxon>Morganellaceae</taxon>
        <taxon>Morganella</taxon>
    </lineage>
</organism>
<dbReference type="Pfam" id="PF05638">
    <property type="entry name" value="T6SS_HCP"/>
    <property type="match status" value="1"/>
</dbReference>
<dbReference type="NCBIfam" id="TIGR03344">
    <property type="entry name" value="VI_effect_Hcp1"/>
    <property type="match status" value="1"/>
</dbReference>
<name>A0A9Q4GV54_MORMO</name>
<evidence type="ECO:0000313" key="1">
    <source>
        <dbReference type="EMBL" id="MCY0791625.1"/>
    </source>
</evidence>
<proteinExistence type="predicted"/>
<protein>
    <submittedName>
        <fullName evidence="1">Hcp family type VI secretion system effector</fullName>
    </submittedName>
</protein>